<dbReference type="GO" id="GO:0004298">
    <property type="term" value="F:threonine-type endopeptidase activity"/>
    <property type="evidence" value="ECO:0007669"/>
    <property type="project" value="InterPro"/>
</dbReference>
<dbReference type="GO" id="GO:0051604">
    <property type="term" value="P:protein maturation"/>
    <property type="evidence" value="ECO:0007669"/>
    <property type="project" value="TreeGrafter"/>
</dbReference>
<feature type="active site" description="Nucleophile" evidence="1">
    <location>
        <position position="178"/>
    </location>
</feature>
<name>A0A9P7V1Y1_9AGAR</name>
<dbReference type="PANTHER" id="PTHR10188:SF8">
    <property type="entry name" value="THREONINE ASPARTASE 1"/>
    <property type="match status" value="1"/>
</dbReference>
<sequence length="357" mass="37927">MAFVAVHGGAGSHNTSTDKGIKKALREACRVGLPQTHVSVLNIVEYAIIALEDDPCLNAGFGSNLTLDGTVECDASLMNGSNAFGAVAAVSAVKNPIRLARSILDHSQKSDPLGRIPPLLLVSDGARAFAIEHAIPTVSPESLVCDKAKNTWSRWKEKHNSGSISTTDIGEIHALQDTVGAVAVCGDAVAAGVSSGGLLLKFPGRVGEAGIFGAGCWAQRWERSSPSCFSRHTMACSVSGAGEYITRASLARSLGRAMARSFEDPHDVIRHVLEEEFWIPSKRLGDSHPNVGILLVTREEDLSRTVVRLWCAFTTPSMAIAFASTANPSPKAFVLRQNFASAAEDDNMPLFITAYSL</sequence>
<evidence type="ECO:0000256" key="2">
    <source>
        <dbReference type="PIRSR" id="PIRSR600246-3"/>
    </source>
</evidence>
<dbReference type="InterPro" id="IPR000246">
    <property type="entry name" value="Peptidase_T2"/>
</dbReference>
<dbReference type="GO" id="GO:0005737">
    <property type="term" value="C:cytoplasm"/>
    <property type="evidence" value="ECO:0007669"/>
    <property type="project" value="TreeGrafter"/>
</dbReference>
<protein>
    <recommendedName>
        <fullName evidence="5">Threonine aspartase</fullName>
    </recommendedName>
</protein>
<dbReference type="Proteomes" id="UP001049176">
    <property type="component" value="Chromosome 1"/>
</dbReference>
<dbReference type="OrthoDB" id="77601at2759"/>
<dbReference type="CDD" id="cd04514">
    <property type="entry name" value="Taspase1_like"/>
    <property type="match status" value="1"/>
</dbReference>
<dbReference type="RefSeq" id="XP_043015220.1">
    <property type="nucleotide sequence ID" value="XM_043146517.1"/>
</dbReference>
<dbReference type="GeneID" id="66069736"/>
<keyword evidence="4" id="KW-1185">Reference proteome</keyword>
<dbReference type="AlphaFoldDB" id="A0A9P7V1Y1"/>
<evidence type="ECO:0000313" key="4">
    <source>
        <dbReference type="Proteomes" id="UP001049176"/>
    </source>
</evidence>
<evidence type="ECO:0008006" key="5">
    <source>
        <dbReference type="Google" id="ProtNLM"/>
    </source>
</evidence>
<gene>
    <name evidence="3" type="ORF">E1B28_000660</name>
</gene>
<feature type="site" description="Cleavage; by autolysis" evidence="2">
    <location>
        <begin position="177"/>
        <end position="178"/>
    </location>
</feature>
<dbReference type="InterPro" id="IPR029055">
    <property type="entry name" value="Ntn_hydrolases_N"/>
</dbReference>
<evidence type="ECO:0000256" key="1">
    <source>
        <dbReference type="PIRSR" id="PIRSR600246-1"/>
    </source>
</evidence>
<evidence type="ECO:0000313" key="3">
    <source>
        <dbReference type="EMBL" id="KAG7098750.1"/>
    </source>
</evidence>
<dbReference type="Gene3D" id="3.60.20.30">
    <property type="entry name" value="(Glycosyl)asparaginase"/>
    <property type="match status" value="1"/>
</dbReference>
<dbReference type="EMBL" id="CM032181">
    <property type="protein sequence ID" value="KAG7098750.1"/>
    <property type="molecule type" value="Genomic_DNA"/>
</dbReference>
<dbReference type="PANTHER" id="PTHR10188">
    <property type="entry name" value="L-ASPARAGINASE"/>
    <property type="match status" value="1"/>
</dbReference>
<organism evidence="3 4">
    <name type="scientific">Marasmius oreades</name>
    <name type="common">fairy-ring Marasmius</name>
    <dbReference type="NCBI Taxonomy" id="181124"/>
    <lineage>
        <taxon>Eukaryota</taxon>
        <taxon>Fungi</taxon>
        <taxon>Dikarya</taxon>
        <taxon>Basidiomycota</taxon>
        <taxon>Agaricomycotina</taxon>
        <taxon>Agaricomycetes</taxon>
        <taxon>Agaricomycetidae</taxon>
        <taxon>Agaricales</taxon>
        <taxon>Marasmiineae</taxon>
        <taxon>Marasmiaceae</taxon>
        <taxon>Marasmius</taxon>
    </lineage>
</organism>
<accession>A0A9P7V1Y1</accession>
<reference evidence="3" key="1">
    <citation type="journal article" date="2021" name="Genome Biol. Evol.">
        <title>The assembled and annotated genome of the fairy-ring fungus Marasmius oreades.</title>
        <authorList>
            <person name="Hiltunen M."/>
            <person name="Ament-Velasquez S.L."/>
            <person name="Johannesson H."/>
        </authorList>
    </citation>
    <scope>NUCLEOTIDE SEQUENCE</scope>
    <source>
        <strain evidence="3">03SP1</strain>
    </source>
</reference>
<dbReference type="Pfam" id="PF01112">
    <property type="entry name" value="Asparaginase_2"/>
    <property type="match status" value="1"/>
</dbReference>
<dbReference type="KEGG" id="more:E1B28_000660"/>
<dbReference type="InterPro" id="IPR037464">
    <property type="entry name" value="Taspase1"/>
</dbReference>
<dbReference type="SUPFAM" id="SSF56235">
    <property type="entry name" value="N-terminal nucleophile aminohydrolases (Ntn hydrolases)"/>
    <property type="match status" value="1"/>
</dbReference>
<comment type="caution">
    <text evidence="3">The sequence shown here is derived from an EMBL/GenBank/DDBJ whole genome shotgun (WGS) entry which is preliminary data.</text>
</comment>
<proteinExistence type="predicted"/>